<evidence type="ECO:0000256" key="7">
    <source>
        <dbReference type="ARBA" id="ARBA00022695"/>
    </source>
</evidence>
<evidence type="ECO:0000256" key="1">
    <source>
        <dbReference type="ARBA" id="ARBA00001282"/>
    </source>
</evidence>
<reference evidence="9" key="1">
    <citation type="submission" date="2019-11" db="EMBL/GenBank/DDBJ databases">
        <authorList>
            <person name="Feng L."/>
        </authorList>
    </citation>
    <scope>NUCLEOTIDE SEQUENCE</scope>
    <source>
        <strain evidence="9">AvaginalisLFYP127</strain>
    </source>
</reference>
<dbReference type="InterPro" id="IPR001228">
    <property type="entry name" value="IspD"/>
</dbReference>
<protein>
    <recommendedName>
        <fullName evidence="5">2-C-methyl-D-erythritol 4-phosphate cytidylyltransferase</fullName>
        <ecNumber evidence="4">2.7.7.60</ecNumber>
    </recommendedName>
</protein>
<evidence type="ECO:0000313" key="9">
    <source>
        <dbReference type="EMBL" id="VYS97830.1"/>
    </source>
</evidence>
<dbReference type="CDD" id="cd02516">
    <property type="entry name" value="CDP-ME_synthetase"/>
    <property type="match status" value="1"/>
</dbReference>
<dbReference type="AlphaFoldDB" id="A0A6N2T188"/>
<keyword evidence="8" id="KW-0414">Isoprene biosynthesis</keyword>
<dbReference type="GO" id="GO:0019288">
    <property type="term" value="P:isopentenyl diphosphate biosynthetic process, methylerythritol 4-phosphate pathway"/>
    <property type="evidence" value="ECO:0007669"/>
    <property type="project" value="UniProtKB-UniPathway"/>
</dbReference>
<keyword evidence="6 9" id="KW-0808">Transferase</keyword>
<dbReference type="NCBIfam" id="TIGR00453">
    <property type="entry name" value="ispD"/>
    <property type="match status" value="1"/>
</dbReference>
<dbReference type="SUPFAM" id="SSF53448">
    <property type="entry name" value="Nucleotide-diphospho-sugar transferases"/>
    <property type="match status" value="1"/>
</dbReference>
<proteinExistence type="inferred from homology"/>
<dbReference type="InterPro" id="IPR034683">
    <property type="entry name" value="IspD/TarI"/>
</dbReference>
<comment type="similarity">
    <text evidence="3">Belongs to the IspD/TarI cytidylyltransferase family. IspD subfamily.</text>
</comment>
<comment type="pathway">
    <text evidence="2">Isoprenoid biosynthesis; isopentenyl diphosphate biosynthesis via DXP pathway; isopentenyl diphosphate from 1-deoxy-D-xylulose 5-phosphate: step 2/6.</text>
</comment>
<dbReference type="FunFam" id="3.90.550.10:FF:000003">
    <property type="entry name" value="2-C-methyl-D-erythritol 4-phosphate cytidylyltransferase"/>
    <property type="match status" value="1"/>
</dbReference>
<dbReference type="EC" id="2.7.7.60" evidence="4"/>
<comment type="catalytic activity">
    <reaction evidence="1">
        <text>2-C-methyl-D-erythritol 4-phosphate + CTP + H(+) = 4-CDP-2-C-methyl-D-erythritol + diphosphate</text>
        <dbReference type="Rhea" id="RHEA:13429"/>
        <dbReference type="ChEBI" id="CHEBI:15378"/>
        <dbReference type="ChEBI" id="CHEBI:33019"/>
        <dbReference type="ChEBI" id="CHEBI:37563"/>
        <dbReference type="ChEBI" id="CHEBI:57823"/>
        <dbReference type="ChEBI" id="CHEBI:58262"/>
        <dbReference type="EC" id="2.7.7.60"/>
    </reaction>
</comment>
<dbReference type="PANTHER" id="PTHR32125">
    <property type="entry name" value="2-C-METHYL-D-ERYTHRITOL 4-PHOSPHATE CYTIDYLYLTRANSFERASE, CHLOROPLASTIC"/>
    <property type="match status" value="1"/>
</dbReference>
<dbReference type="PROSITE" id="PS01295">
    <property type="entry name" value="ISPD"/>
    <property type="match status" value="1"/>
</dbReference>
<evidence type="ECO:0000256" key="2">
    <source>
        <dbReference type="ARBA" id="ARBA00004787"/>
    </source>
</evidence>
<evidence type="ECO:0000256" key="5">
    <source>
        <dbReference type="ARBA" id="ARBA00019056"/>
    </source>
</evidence>
<dbReference type="GO" id="GO:0050518">
    <property type="term" value="F:2-C-methyl-D-erythritol 4-phosphate cytidylyltransferase activity"/>
    <property type="evidence" value="ECO:0007669"/>
    <property type="project" value="UniProtKB-EC"/>
</dbReference>
<dbReference type="EMBL" id="CACRSW010000023">
    <property type="protein sequence ID" value="VYS97830.1"/>
    <property type="molecule type" value="Genomic_DNA"/>
</dbReference>
<evidence type="ECO:0000256" key="4">
    <source>
        <dbReference type="ARBA" id="ARBA00012526"/>
    </source>
</evidence>
<evidence type="ECO:0000256" key="3">
    <source>
        <dbReference type="ARBA" id="ARBA00009789"/>
    </source>
</evidence>
<dbReference type="InterPro" id="IPR029044">
    <property type="entry name" value="Nucleotide-diphossugar_trans"/>
</dbReference>
<dbReference type="RefSeq" id="WP_070606681.1">
    <property type="nucleotide sequence ID" value="NZ_CACRSW010000023.1"/>
</dbReference>
<dbReference type="UniPathway" id="UPA00056">
    <property type="reaction ID" value="UER00093"/>
</dbReference>
<gene>
    <name evidence="9" type="primary">ispD2</name>
    <name evidence="9" type="ORF">AVLFYP127_00375</name>
</gene>
<evidence type="ECO:0000256" key="8">
    <source>
        <dbReference type="ARBA" id="ARBA00023229"/>
    </source>
</evidence>
<organism evidence="9">
    <name type="scientific">Anaerococcus vaginalis</name>
    <dbReference type="NCBI Taxonomy" id="33037"/>
    <lineage>
        <taxon>Bacteria</taxon>
        <taxon>Bacillati</taxon>
        <taxon>Bacillota</taxon>
        <taxon>Tissierellia</taxon>
        <taxon>Tissierellales</taxon>
        <taxon>Peptoniphilaceae</taxon>
        <taxon>Anaerococcus</taxon>
    </lineage>
</organism>
<dbReference type="PANTHER" id="PTHR32125:SF4">
    <property type="entry name" value="2-C-METHYL-D-ERYTHRITOL 4-PHOSPHATE CYTIDYLYLTRANSFERASE, CHLOROPLASTIC"/>
    <property type="match status" value="1"/>
</dbReference>
<accession>A0A6N2T188</accession>
<dbReference type="InterPro" id="IPR018294">
    <property type="entry name" value="ISPD_synthase_CS"/>
</dbReference>
<dbReference type="Gene3D" id="3.90.550.10">
    <property type="entry name" value="Spore Coat Polysaccharide Biosynthesis Protein SpsA, Chain A"/>
    <property type="match status" value="1"/>
</dbReference>
<sequence length="229" mass="26316">MIDGKKISAVITAAGNGLRMKSNKAKPYIEIMGRKILEISLDTIVKLDQIDQIIVVIRKDDENYLKDILKKYDKKISYVFGKETRELSTYEGLKAVDKNSKLVLTHDGVRPFASKELFEKVLENLKEYKAVISAVKSKDTVKIVDENSLVKTTPLRKEVYNVQTPQAFDKEMILDFYEKYTQSNFTITDDSQLFEIYSDEKIKVVEGEYSNIKMTTPEDLIFAKAFLED</sequence>
<name>A0A6N2T188_9FIRM</name>
<dbReference type="Pfam" id="PF01128">
    <property type="entry name" value="IspD"/>
    <property type="match status" value="1"/>
</dbReference>
<dbReference type="InterPro" id="IPR050088">
    <property type="entry name" value="IspD/TarI_cytidylyltransf_bact"/>
</dbReference>
<evidence type="ECO:0000256" key="6">
    <source>
        <dbReference type="ARBA" id="ARBA00022679"/>
    </source>
</evidence>
<keyword evidence="7 9" id="KW-0548">Nucleotidyltransferase</keyword>